<dbReference type="GO" id="GO:0044281">
    <property type="term" value="P:small molecule metabolic process"/>
    <property type="evidence" value="ECO:0007669"/>
    <property type="project" value="UniProtKB-ARBA"/>
</dbReference>
<dbReference type="GO" id="GO:0016787">
    <property type="term" value="F:hydrolase activity"/>
    <property type="evidence" value="ECO:0007669"/>
    <property type="project" value="UniProtKB-KW"/>
</dbReference>
<protein>
    <submittedName>
        <fullName evidence="4">Fumarylacetoacetate hydrolase family protein</fullName>
    </submittedName>
</protein>
<dbReference type="PANTHER" id="PTHR42796:SF4">
    <property type="entry name" value="FUMARYLACETOACETATE HYDROLASE DOMAIN-CONTAINING PROTEIN 2A"/>
    <property type="match status" value="1"/>
</dbReference>
<evidence type="ECO:0000259" key="3">
    <source>
        <dbReference type="Pfam" id="PF01557"/>
    </source>
</evidence>
<dbReference type="RefSeq" id="WP_206657614.1">
    <property type="nucleotide sequence ID" value="NZ_CP071182.1"/>
</dbReference>
<keyword evidence="2" id="KW-0479">Metal-binding</keyword>
<proteinExistence type="inferred from homology"/>
<comment type="similarity">
    <text evidence="1">Belongs to the FAH family.</text>
</comment>
<dbReference type="Pfam" id="PF01557">
    <property type="entry name" value="FAA_hydrolase"/>
    <property type="match status" value="1"/>
</dbReference>
<evidence type="ECO:0000256" key="1">
    <source>
        <dbReference type="ARBA" id="ARBA00010211"/>
    </source>
</evidence>
<organism evidence="4 5">
    <name type="scientific">Alicyclobacillus mengziensis</name>
    <dbReference type="NCBI Taxonomy" id="2931921"/>
    <lineage>
        <taxon>Bacteria</taxon>
        <taxon>Bacillati</taxon>
        <taxon>Bacillota</taxon>
        <taxon>Bacilli</taxon>
        <taxon>Bacillales</taxon>
        <taxon>Alicyclobacillaceae</taxon>
        <taxon>Alicyclobacillus</taxon>
    </lineage>
</organism>
<dbReference type="PANTHER" id="PTHR42796">
    <property type="entry name" value="FUMARYLACETOACETATE HYDROLASE DOMAIN-CONTAINING PROTEIN 2A-RELATED"/>
    <property type="match status" value="1"/>
</dbReference>
<dbReference type="Proteomes" id="UP000663505">
    <property type="component" value="Chromosome"/>
</dbReference>
<keyword evidence="5" id="KW-1185">Reference proteome</keyword>
<dbReference type="InterPro" id="IPR036663">
    <property type="entry name" value="Fumarylacetoacetase_C_sf"/>
</dbReference>
<feature type="domain" description="Fumarylacetoacetase-like C-terminal" evidence="3">
    <location>
        <begin position="88"/>
        <end position="287"/>
    </location>
</feature>
<keyword evidence="4" id="KW-0378">Hydrolase</keyword>
<gene>
    <name evidence="4" type="ORF">JZ786_04605</name>
</gene>
<evidence type="ECO:0000313" key="5">
    <source>
        <dbReference type="Proteomes" id="UP000663505"/>
    </source>
</evidence>
<dbReference type="EMBL" id="CP071182">
    <property type="protein sequence ID" value="QSO48279.1"/>
    <property type="molecule type" value="Genomic_DNA"/>
</dbReference>
<dbReference type="KEGG" id="afx:JZ786_04605"/>
<dbReference type="Gene3D" id="3.90.850.10">
    <property type="entry name" value="Fumarylacetoacetase-like, C-terminal domain"/>
    <property type="match status" value="1"/>
</dbReference>
<dbReference type="GO" id="GO:0046872">
    <property type="term" value="F:metal ion binding"/>
    <property type="evidence" value="ECO:0007669"/>
    <property type="project" value="UniProtKB-KW"/>
</dbReference>
<sequence length="298" mass="33313">MKLISRRVEGREEIGVLMGDVVVSLEQLNHHCQKNFESSMQSLLESSRLEELRQTVLTMEDETKQACLRDGIPLHDCELAPLYRRPRKIWGIGLNYVEHAGDLKAVLPTEEPASFMKADTTLIGPSDVIELPWQSERVTAEAEIGVVIGKECRDVRVEEAASYVAGFVAVIDMTAEDILQKNPRFLTRAKNFDTFFSLGGELQTVDEIPDLASIKVGTYNNGHLHRENIVANMTFNPWYLVSFHSQVMTLLPGDIISTGTPGAVVIHDGDMAECRIDGFLPLINPVRQRWAGPKEDAR</sequence>
<evidence type="ECO:0000313" key="4">
    <source>
        <dbReference type="EMBL" id="QSO48279.1"/>
    </source>
</evidence>
<name>A0A9X7W0B8_9BACL</name>
<dbReference type="InterPro" id="IPR051121">
    <property type="entry name" value="FAH"/>
</dbReference>
<evidence type="ECO:0000256" key="2">
    <source>
        <dbReference type="ARBA" id="ARBA00022723"/>
    </source>
</evidence>
<dbReference type="InterPro" id="IPR011234">
    <property type="entry name" value="Fumarylacetoacetase-like_C"/>
</dbReference>
<accession>A0A9X7W0B8</accession>
<dbReference type="AlphaFoldDB" id="A0A9X7W0B8"/>
<dbReference type="SUPFAM" id="SSF56529">
    <property type="entry name" value="FAH"/>
    <property type="match status" value="1"/>
</dbReference>
<reference evidence="4 5" key="1">
    <citation type="submission" date="2021-02" db="EMBL/GenBank/DDBJ databases">
        <title>Alicyclobacillus curvatus sp. nov. and Alicyclobacillus mengziensis sp. nov., two acidophilic bacteria isolated from acid mine drainage.</title>
        <authorList>
            <person name="Huang Y."/>
        </authorList>
    </citation>
    <scope>NUCLEOTIDE SEQUENCE [LARGE SCALE GENOMIC DNA]</scope>
    <source>
        <strain evidence="4 5">S30H14</strain>
    </source>
</reference>